<dbReference type="Proteomes" id="UP000017243">
    <property type="component" value="Unassembled WGS sequence"/>
</dbReference>
<protein>
    <submittedName>
        <fullName evidence="1">Uncharacterized protein</fullName>
    </submittedName>
</protein>
<comment type="caution">
    <text evidence="1">The sequence shown here is derived from an EMBL/GenBank/DDBJ whole genome shotgun (WGS) entry which is preliminary data.</text>
</comment>
<evidence type="ECO:0000313" key="1">
    <source>
        <dbReference type="EMBL" id="CDI42321.1"/>
    </source>
</evidence>
<dbReference type="AlphaFoldDB" id="U4QGS9"/>
<accession>U4QGS9</accession>
<reference evidence="1 2" key="1">
    <citation type="submission" date="2013-09" db="EMBL/GenBank/DDBJ databases">
        <title>Draft Genome Sequence of five Lactobacillus helveticus strains CIRM-BIA 101T, 103, 104, 951 and 953 isolated from milk product.</title>
        <authorList>
            <person name="Valence F."/>
            <person name="Chuat V."/>
            <person name="Ma L."/>
            <person name="Creno S."/>
            <person name="Falentin H."/>
            <person name="Lortal S."/>
            <person name="Bizet C."/>
            <person name="Clermont D."/>
            <person name="Loux V."/>
            <person name="Bouchier C."/>
            <person name="Cousin S."/>
        </authorList>
    </citation>
    <scope>NUCLEOTIDE SEQUENCE [LARGE SCALE GENOMIC DNA]</scope>
    <source>
        <strain evidence="1 2">CIRM-BIA 953</strain>
    </source>
</reference>
<organism evidence="1 2">
    <name type="scientific">Lactobacillus helveticus CIRM-BIA 953</name>
    <dbReference type="NCBI Taxonomy" id="1226335"/>
    <lineage>
        <taxon>Bacteria</taxon>
        <taxon>Bacillati</taxon>
        <taxon>Bacillota</taxon>
        <taxon>Bacilli</taxon>
        <taxon>Lactobacillales</taxon>
        <taxon>Lactobacillaceae</taxon>
        <taxon>Lactobacillus</taxon>
    </lineage>
</organism>
<gene>
    <name evidence="1" type="ORF">LHCIRMBIA953_01004</name>
</gene>
<evidence type="ECO:0000313" key="2">
    <source>
        <dbReference type="Proteomes" id="UP000017243"/>
    </source>
</evidence>
<proteinExistence type="predicted"/>
<name>U4QGS9_LACHE</name>
<dbReference type="EMBL" id="CBUH010000096">
    <property type="protein sequence ID" value="CDI42321.1"/>
    <property type="molecule type" value="Genomic_DNA"/>
</dbReference>
<sequence>MKAIDYTTANDSDRVY</sequence>